<comment type="subcellular location">
    <subcellularLocation>
        <location evidence="2">Cell membrane</location>
        <topology evidence="2">Multi-pass membrane protein</topology>
    </subcellularLocation>
</comment>
<evidence type="ECO:0000256" key="7">
    <source>
        <dbReference type="ARBA" id="ARBA00022777"/>
    </source>
</evidence>
<dbReference type="Pfam" id="PF00512">
    <property type="entry name" value="HisKA"/>
    <property type="match status" value="1"/>
</dbReference>
<dbReference type="SUPFAM" id="SSF55874">
    <property type="entry name" value="ATPase domain of HSP90 chaperone/DNA topoisomerase II/histidine kinase"/>
    <property type="match status" value="1"/>
</dbReference>
<feature type="transmembrane region" description="Helical" evidence="10">
    <location>
        <begin position="343"/>
        <end position="363"/>
    </location>
</feature>
<evidence type="ECO:0000256" key="1">
    <source>
        <dbReference type="ARBA" id="ARBA00000085"/>
    </source>
</evidence>
<reference evidence="13 14" key="1">
    <citation type="submission" date="2019-02" db="EMBL/GenBank/DDBJ databases">
        <title>Flavobacterium sp. RD-2-33 isolated from forest soil.</title>
        <authorList>
            <person name="Chaudhary D.K."/>
        </authorList>
    </citation>
    <scope>NUCLEOTIDE SEQUENCE [LARGE SCALE GENOMIC DNA]</scope>
    <source>
        <strain evidence="13 14">RD-2-33</strain>
    </source>
</reference>
<dbReference type="PANTHER" id="PTHR45453:SF2">
    <property type="entry name" value="HISTIDINE KINASE"/>
    <property type="match status" value="1"/>
</dbReference>
<keyword evidence="7" id="KW-0418">Kinase</keyword>
<dbReference type="Proteomes" id="UP000293300">
    <property type="component" value="Unassembled WGS sequence"/>
</dbReference>
<keyword evidence="4" id="KW-1003">Cell membrane</keyword>
<dbReference type="GO" id="GO:0016036">
    <property type="term" value="P:cellular response to phosphate starvation"/>
    <property type="evidence" value="ECO:0007669"/>
    <property type="project" value="TreeGrafter"/>
</dbReference>
<name>A0A4Q9YSN6_9FLAO</name>
<keyword evidence="9 10" id="KW-0472">Membrane</keyword>
<dbReference type="SUPFAM" id="SSF47384">
    <property type="entry name" value="Homodimeric domain of signal transducing histidine kinase"/>
    <property type="match status" value="1"/>
</dbReference>
<dbReference type="CDD" id="cd00082">
    <property type="entry name" value="HisKA"/>
    <property type="match status" value="1"/>
</dbReference>
<comment type="catalytic activity">
    <reaction evidence="1">
        <text>ATP + protein L-histidine = ADP + protein N-phospho-L-histidine.</text>
        <dbReference type="EC" id="2.7.13.3"/>
    </reaction>
</comment>
<evidence type="ECO:0000313" key="14">
    <source>
        <dbReference type="Proteomes" id="UP000293300"/>
    </source>
</evidence>
<evidence type="ECO:0000256" key="11">
    <source>
        <dbReference type="SAM" id="SignalP"/>
    </source>
</evidence>
<dbReference type="InterPro" id="IPR011990">
    <property type="entry name" value="TPR-like_helical_dom_sf"/>
</dbReference>
<evidence type="ECO:0000256" key="6">
    <source>
        <dbReference type="ARBA" id="ARBA00022692"/>
    </source>
</evidence>
<evidence type="ECO:0000256" key="8">
    <source>
        <dbReference type="ARBA" id="ARBA00022989"/>
    </source>
</evidence>
<dbReference type="Gene3D" id="3.30.565.10">
    <property type="entry name" value="Histidine kinase-like ATPase, C-terminal domain"/>
    <property type="match status" value="1"/>
</dbReference>
<dbReference type="EC" id="2.7.13.3" evidence="3"/>
<dbReference type="SMART" id="SM00388">
    <property type="entry name" value="HisKA"/>
    <property type="match status" value="1"/>
</dbReference>
<dbReference type="GO" id="GO:0000155">
    <property type="term" value="F:phosphorelay sensor kinase activity"/>
    <property type="evidence" value="ECO:0007669"/>
    <property type="project" value="InterPro"/>
</dbReference>
<keyword evidence="8 10" id="KW-1133">Transmembrane helix</keyword>
<dbReference type="InterPro" id="IPR036097">
    <property type="entry name" value="HisK_dim/P_sf"/>
</dbReference>
<organism evidence="13 14">
    <name type="scientific">Flavobacterium silvisoli</name>
    <dbReference type="NCBI Taxonomy" id="2529433"/>
    <lineage>
        <taxon>Bacteria</taxon>
        <taxon>Pseudomonadati</taxon>
        <taxon>Bacteroidota</taxon>
        <taxon>Flavobacteriia</taxon>
        <taxon>Flavobacteriales</taxon>
        <taxon>Flavobacteriaceae</taxon>
        <taxon>Flavobacterium</taxon>
    </lineage>
</organism>
<evidence type="ECO:0000256" key="9">
    <source>
        <dbReference type="ARBA" id="ARBA00023136"/>
    </source>
</evidence>
<dbReference type="Gene3D" id="1.10.287.130">
    <property type="match status" value="1"/>
</dbReference>
<feature type="domain" description="Signal transduction histidine kinase dimerisation/phosphoacceptor" evidence="12">
    <location>
        <begin position="403"/>
        <end position="469"/>
    </location>
</feature>
<dbReference type="InterPro" id="IPR050351">
    <property type="entry name" value="BphY/WalK/GraS-like"/>
</dbReference>
<dbReference type="InterPro" id="IPR036890">
    <property type="entry name" value="HATPase_C_sf"/>
</dbReference>
<dbReference type="InterPro" id="IPR003661">
    <property type="entry name" value="HisK_dim/P_dom"/>
</dbReference>
<dbReference type="InterPro" id="IPR019734">
    <property type="entry name" value="TPR_rpt"/>
</dbReference>
<evidence type="ECO:0000256" key="5">
    <source>
        <dbReference type="ARBA" id="ARBA00022679"/>
    </source>
</evidence>
<evidence type="ECO:0000256" key="4">
    <source>
        <dbReference type="ARBA" id="ARBA00022475"/>
    </source>
</evidence>
<dbReference type="GO" id="GO:0004721">
    <property type="term" value="F:phosphoprotein phosphatase activity"/>
    <property type="evidence" value="ECO:0007669"/>
    <property type="project" value="TreeGrafter"/>
</dbReference>
<proteinExistence type="predicted"/>
<feature type="chain" id="PRO_5020390998" description="histidine kinase" evidence="11">
    <location>
        <begin position="25"/>
        <end position="567"/>
    </location>
</feature>
<protein>
    <recommendedName>
        <fullName evidence="3">histidine kinase</fullName>
        <ecNumber evidence="3">2.7.13.3</ecNumber>
    </recommendedName>
</protein>
<keyword evidence="6 10" id="KW-0812">Transmembrane</keyword>
<dbReference type="EMBL" id="SJPE01000013">
    <property type="protein sequence ID" value="TBX66624.1"/>
    <property type="molecule type" value="Genomic_DNA"/>
</dbReference>
<keyword evidence="5" id="KW-0808">Transferase</keyword>
<evidence type="ECO:0000259" key="12">
    <source>
        <dbReference type="SMART" id="SM00388"/>
    </source>
</evidence>
<sequence>MSQIIRFSFLALMCLFAFQNTVFGTPHPKDSINFYLKESKKYTYSDFSTAKLYLAKADKIAHQLNDKNAIADVEFQFAANYYIFGSYDVALKHYIKAAQIYDAQNNRLGVAKCLMGQGIILQSYDRDEEALKKFKKSIAICRALKNHSFVIKNLLNMGVSQANLNLYNEAYESFTESLKLSRKLKFEEDSQMAMNKLANTHYVKNHLDSAVYYYQKVLNDKVKPNLWEEAYALSGLSEVYLKKGDYPAAIDFGLKGFEKAKTVKAKWDIARSAEILSNIYRKKNDYKSAYEYLKINKRYNDSLYAESRIKAVNILQLEAKESENEKLAAKAETAQQKLNNTRIFVGFVIILLVSLSIFTYYYYQYTKQRGEFFKEIAIKNREIQSQQSMITAQNIALEELNQTKNKMFSVISHDLKTPINSLIQVIELNKQNDLTKEEQDFIFEQLQKQVKGTSLVLNNLLHWANSQIDGTSVHFEKIILNQITEESISSFYAEVVKKKVSFNHNYNEDIFIKADIGQTRIIIQNIIANAIKFAPINSRIDIFYSSDKRNTKRFTSKTLEMVLTRVK</sequence>
<evidence type="ECO:0000256" key="3">
    <source>
        <dbReference type="ARBA" id="ARBA00012438"/>
    </source>
</evidence>
<evidence type="ECO:0000256" key="10">
    <source>
        <dbReference type="SAM" id="Phobius"/>
    </source>
</evidence>
<dbReference type="PANTHER" id="PTHR45453">
    <property type="entry name" value="PHOSPHATE REGULON SENSOR PROTEIN PHOR"/>
    <property type="match status" value="1"/>
</dbReference>
<dbReference type="SUPFAM" id="SSF48452">
    <property type="entry name" value="TPR-like"/>
    <property type="match status" value="2"/>
</dbReference>
<dbReference type="SMART" id="SM00028">
    <property type="entry name" value="TPR"/>
    <property type="match status" value="5"/>
</dbReference>
<feature type="signal peptide" evidence="11">
    <location>
        <begin position="1"/>
        <end position="24"/>
    </location>
</feature>
<dbReference type="Pfam" id="PF13424">
    <property type="entry name" value="TPR_12"/>
    <property type="match status" value="1"/>
</dbReference>
<keyword evidence="14" id="KW-1185">Reference proteome</keyword>
<accession>A0A4Q9YSN6</accession>
<keyword evidence="11" id="KW-0732">Signal</keyword>
<evidence type="ECO:0000313" key="13">
    <source>
        <dbReference type="EMBL" id="TBX66624.1"/>
    </source>
</evidence>
<gene>
    <name evidence="13" type="ORF">EZL74_10605</name>
</gene>
<dbReference type="AlphaFoldDB" id="A0A4Q9YSN6"/>
<dbReference type="GO" id="GO:0005886">
    <property type="term" value="C:plasma membrane"/>
    <property type="evidence" value="ECO:0007669"/>
    <property type="project" value="UniProtKB-SubCell"/>
</dbReference>
<dbReference type="Gene3D" id="1.25.40.10">
    <property type="entry name" value="Tetratricopeptide repeat domain"/>
    <property type="match status" value="1"/>
</dbReference>
<evidence type="ECO:0000256" key="2">
    <source>
        <dbReference type="ARBA" id="ARBA00004651"/>
    </source>
</evidence>
<comment type="caution">
    <text evidence="13">The sequence shown here is derived from an EMBL/GenBank/DDBJ whole genome shotgun (WGS) entry which is preliminary data.</text>
</comment>